<name>A0A0C3AL67_PILCF</name>
<dbReference type="InParanoid" id="A0A0C3AL67"/>
<organism evidence="1 2">
    <name type="scientific">Piloderma croceum (strain F 1598)</name>
    <dbReference type="NCBI Taxonomy" id="765440"/>
    <lineage>
        <taxon>Eukaryota</taxon>
        <taxon>Fungi</taxon>
        <taxon>Dikarya</taxon>
        <taxon>Basidiomycota</taxon>
        <taxon>Agaricomycotina</taxon>
        <taxon>Agaricomycetes</taxon>
        <taxon>Agaricomycetidae</taxon>
        <taxon>Atheliales</taxon>
        <taxon>Atheliaceae</taxon>
        <taxon>Piloderma</taxon>
    </lineage>
</organism>
<dbReference type="AlphaFoldDB" id="A0A0C3AL67"/>
<keyword evidence="2" id="KW-1185">Reference proteome</keyword>
<reference evidence="2" key="2">
    <citation type="submission" date="2015-01" db="EMBL/GenBank/DDBJ databases">
        <title>Evolutionary Origins and Diversification of the Mycorrhizal Mutualists.</title>
        <authorList>
            <consortium name="DOE Joint Genome Institute"/>
            <consortium name="Mycorrhizal Genomics Consortium"/>
            <person name="Kohler A."/>
            <person name="Kuo A."/>
            <person name="Nagy L.G."/>
            <person name="Floudas D."/>
            <person name="Copeland A."/>
            <person name="Barry K.W."/>
            <person name="Cichocki N."/>
            <person name="Veneault-Fourrey C."/>
            <person name="LaButti K."/>
            <person name="Lindquist E.A."/>
            <person name="Lipzen A."/>
            <person name="Lundell T."/>
            <person name="Morin E."/>
            <person name="Murat C."/>
            <person name="Riley R."/>
            <person name="Ohm R."/>
            <person name="Sun H."/>
            <person name="Tunlid A."/>
            <person name="Henrissat B."/>
            <person name="Grigoriev I.V."/>
            <person name="Hibbett D.S."/>
            <person name="Martin F."/>
        </authorList>
    </citation>
    <scope>NUCLEOTIDE SEQUENCE [LARGE SCALE GENOMIC DNA]</scope>
    <source>
        <strain evidence="2">F 1598</strain>
    </source>
</reference>
<gene>
    <name evidence="1" type="ORF">PILCRDRAFT_79925</name>
</gene>
<dbReference type="EMBL" id="KN833058">
    <property type="protein sequence ID" value="KIM74618.1"/>
    <property type="molecule type" value="Genomic_DNA"/>
</dbReference>
<reference evidence="1 2" key="1">
    <citation type="submission" date="2014-04" db="EMBL/GenBank/DDBJ databases">
        <authorList>
            <consortium name="DOE Joint Genome Institute"/>
            <person name="Kuo A."/>
            <person name="Tarkka M."/>
            <person name="Buscot F."/>
            <person name="Kohler A."/>
            <person name="Nagy L.G."/>
            <person name="Floudas D."/>
            <person name="Copeland A."/>
            <person name="Barry K.W."/>
            <person name="Cichocki N."/>
            <person name="Veneault-Fourrey C."/>
            <person name="LaButti K."/>
            <person name="Lindquist E.A."/>
            <person name="Lipzen A."/>
            <person name="Lundell T."/>
            <person name="Morin E."/>
            <person name="Murat C."/>
            <person name="Sun H."/>
            <person name="Tunlid A."/>
            <person name="Henrissat B."/>
            <person name="Grigoriev I.V."/>
            <person name="Hibbett D.S."/>
            <person name="Martin F."/>
            <person name="Nordberg H.P."/>
            <person name="Cantor M.N."/>
            <person name="Hua S.X."/>
        </authorList>
    </citation>
    <scope>NUCLEOTIDE SEQUENCE [LARGE SCALE GENOMIC DNA]</scope>
    <source>
        <strain evidence="1 2">F 1598</strain>
    </source>
</reference>
<sequence length="83" mass="9323">MSSTRGPLDSCPAELCDRIFELACTDAGYTGRSLSLVSKYVNQTSKRYMLQCIALHGVDKIVAFVGVLERTSKELRRVRHLFI</sequence>
<evidence type="ECO:0000313" key="2">
    <source>
        <dbReference type="Proteomes" id="UP000054166"/>
    </source>
</evidence>
<proteinExistence type="predicted"/>
<dbReference type="HOGENOM" id="CLU_172948_0_0_1"/>
<accession>A0A0C3AL67</accession>
<feature type="non-terminal residue" evidence="1">
    <location>
        <position position="83"/>
    </location>
</feature>
<dbReference type="Proteomes" id="UP000054166">
    <property type="component" value="Unassembled WGS sequence"/>
</dbReference>
<dbReference type="OrthoDB" id="2748701at2759"/>
<evidence type="ECO:0000313" key="1">
    <source>
        <dbReference type="EMBL" id="KIM74618.1"/>
    </source>
</evidence>
<protein>
    <recommendedName>
        <fullName evidence="3">F-box domain-containing protein</fullName>
    </recommendedName>
</protein>
<evidence type="ECO:0008006" key="3">
    <source>
        <dbReference type="Google" id="ProtNLM"/>
    </source>
</evidence>